<dbReference type="AlphaFoldDB" id="A0AAW8RR51"/>
<evidence type="ECO:0000313" key="1">
    <source>
        <dbReference type="EMBL" id="MDT2400826.1"/>
    </source>
</evidence>
<accession>A0AAW8RR51</accession>
<reference evidence="1" key="1">
    <citation type="submission" date="2023-03" db="EMBL/GenBank/DDBJ databases">
        <authorList>
            <person name="Shen W."/>
            <person name="Cai J."/>
        </authorList>
    </citation>
    <scope>NUCLEOTIDE SEQUENCE</scope>
    <source>
        <strain evidence="1">P33-2</strain>
    </source>
</reference>
<sequence length="215" mass="25149">MHATNSIDAIKLEVDDRFLAYLELRKDTFFHKIPTEKIRYYIDGALAYGKQLAVTVDFVDSSELCDRLGVMVIKEITGKTETVRGTLELVKNKKTIRMYQQSLRQVARDHNITLAQLEEAVLLHELFHLLEEQTRSTTEQLERIETMQFLGFKRTATVRQTREIAAHAFVKERMQLPFLPNYWDYSWEVEDTRESLLAIEEEFRSVMEKSVAGLE</sequence>
<dbReference type="EMBL" id="JARPWH010000001">
    <property type="protein sequence ID" value="MDT2400826.1"/>
    <property type="molecule type" value="Genomic_DNA"/>
</dbReference>
<protein>
    <submittedName>
        <fullName evidence="1">Uncharacterized protein</fullName>
    </submittedName>
</protein>
<dbReference type="RefSeq" id="WP_048718734.1">
    <property type="nucleotide sequence ID" value="NZ_CAKOCJ010000038.1"/>
</dbReference>
<dbReference type="Proteomes" id="UP001260773">
    <property type="component" value="Unassembled WGS sequence"/>
</dbReference>
<gene>
    <name evidence="1" type="ORF">P7D43_00460</name>
</gene>
<name>A0AAW8RR51_ENTAV</name>
<organism evidence="1 2">
    <name type="scientific">Enterococcus avium</name>
    <name type="common">Streptococcus avium</name>
    <dbReference type="NCBI Taxonomy" id="33945"/>
    <lineage>
        <taxon>Bacteria</taxon>
        <taxon>Bacillati</taxon>
        <taxon>Bacillota</taxon>
        <taxon>Bacilli</taxon>
        <taxon>Lactobacillales</taxon>
        <taxon>Enterococcaceae</taxon>
        <taxon>Enterococcus</taxon>
    </lineage>
</organism>
<evidence type="ECO:0000313" key="2">
    <source>
        <dbReference type="Proteomes" id="UP001260773"/>
    </source>
</evidence>
<comment type="caution">
    <text evidence="1">The sequence shown here is derived from an EMBL/GenBank/DDBJ whole genome shotgun (WGS) entry which is preliminary data.</text>
</comment>
<proteinExistence type="predicted"/>